<sequence length="776" mass="83186">MRDDRRDDERSEGTRSTAGGVSGHGALLQGRDFSFTVLQGGERGAAGTAAPPRYAVPAPPLFVNRVRQLDRARAFIADGGAHARILVVQASHRGGGASAFGLKALHDSYSEDPHRFPGGYFFADVERDGVMESVSEVLRRAGVPEEEIPAAQDRRRQRLRGEFDRRGAVAVMVDGPGSVNDVLPFAATSPGSLTLVATAHDLDLGEALPHVHDELVELDALDEEHSAELLCAKARLTPGREEERAAVAALVRLAGGRPELLLRYGRRLFRARRRMGVPEALEAVYREAAGEGNTAGASPGPRPAGRWTSGGGTSDRGPRTVHGDASWEASEPEERAEPVAWASPGALAVALACHPDTDFGEALALRLARLGPPAEWGREPAAAGGSGPGADADAVREALAALVEEEVLTVSGEGSGRRHRFLSARVRRACAARALDRDRFLREALTHYFERAAAAHRLLLPGRWLQADLDGRSAFPAGAATAHAFADREAARAFLDADRAALRATVIEAAVRGEYERAAELCEHLWALWFTSGRFADVVDTHTALLDQTLGTHRLPPARLSRLCVQRSIAYRRDDSLARAREDAERALELARAVAPPQPLVLLTALEAVGDAALRGGGTEEAADRFAEALEVAGTAGDPRAVRNALRKLGGVRLEQGREAEAEELLVRALESAAGDPVDDLQNRARLGAALGDLLSRRGRRGEALDRWARAAELHGRLGDHRRVGDMHLRRADALEPVDAAAARAALEEALAGYEAAEDRRRAERVRARLEAGPGR</sequence>
<keyword evidence="3" id="KW-1185">Reference proteome</keyword>
<gene>
    <name evidence="2" type="ORF">KGD83_18930</name>
</gene>
<feature type="region of interest" description="Disordered" evidence="1">
    <location>
        <begin position="291"/>
        <end position="338"/>
    </location>
</feature>
<dbReference type="InterPro" id="IPR011990">
    <property type="entry name" value="TPR-like_helical_dom_sf"/>
</dbReference>
<accession>A0ABX8BYW9</accession>
<protein>
    <submittedName>
        <fullName evidence="2">Tetratricopeptide repeat protein</fullName>
    </submittedName>
</protein>
<evidence type="ECO:0000313" key="3">
    <source>
        <dbReference type="Proteomes" id="UP000678016"/>
    </source>
</evidence>
<name>A0ABX8BYW9_9ACTN</name>
<evidence type="ECO:0000313" key="2">
    <source>
        <dbReference type="EMBL" id="QUX27380.1"/>
    </source>
</evidence>
<dbReference type="Gene3D" id="1.25.40.10">
    <property type="entry name" value="Tetratricopeptide repeat domain"/>
    <property type="match status" value="1"/>
</dbReference>
<dbReference type="Proteomes" id="UP000678016">
    <property type="component" value="Chromosome"/>
</dbReference>
<dbReference type="EMBL" id="CP074132">
    <property type="protein sequence ID" value="QUX27380.1"/>
    <property type="molecule type" value="Genomic_DNA"/>
</dbReference>
<feature type="compositionally biased region" description="Basic and acidic residues" evidence="1">
    <location>
        <begin position="1"/>
        <end position="13"/>
    </location>
</feature>
<organism evidence="2 3">
    <name type="scientific">Nocardiopsis akebiae</name>
    <dbReference type="NCBI Taxonomy" id="2831968"/>
    <lineage>
        <taxon>Bacteria</taxon>
        <taxon>Bacillati</taxon>
        <taxon>Actinomycetota</taxon>
        <taxon>Actinomycetes</taxon>
        <taxon>Streptosporangiales</taxon>
        <taxon>Nocardiopsidaceae</taxon>
        <taxon>Nocardiopsis</taxon>
    </lineage>
</organism>
<dbReference type="SUPFAM" id="SSF48452">
    <property type="entry name" value="TPR-like"/>
    <property type="match status" value="2"/>
</dbReference>
<reference evidence="3" key="1">
    <citation type="submission" date="2021-05" db="EMBL/GenBank/DDBJ databases">
        <title>Direct Submission.</title>
        <authorList>
            <person name="Li K."/>
            <person name="Gao J."/>
        </authorList>
    </citation>
    <scope>NUCLEOTIDE SEQUENCE [LARGE SCALE GENOMIC DNA]</scope>
    <source>
        <strain evidence="3">HDS12</strain>
    </source>
</reference>
<evidence type="ECO:0000256" key="1">
    <source>
        <dbReference type="SAM" id="MobiDB-lite"/>
    </source>
</evidence>
<proteinExistence type="predicted"/>
<feature type="region of interest" description="Disordered" evidence="1">
    <location>
        <begin position="1"/>
        <end position="27"/>
    </location>
</feature>
<dbReference type="RefSeq" id="WP_212640446.1">
    <property type="nucleotide sequence ID" value="NZ_CP074132.1"/>
</dbReference>